<evidence type="ECO:0000259" key="1">
    <source>
        <dbReference type="SMART" id="SM01324"/>
    </source>
</evidence>
<dbReference type="InterPro" id="IPR025582">
    <property type="entry name" value="YARHG_dom"/>
</dbReference>
<organism evidence="2 3">
    <name type="scientific">Tannerella sp. oral taxon BU063 isolate Cell 2</name>
    <dbReference type="NCBI Taxonomy" id="1411148"/>
    <lineage>
        <taxon>Bacteria</taxon>
        <taxon>Pseudomonadati</taxon>
        <taxon>Bacteroidota</taxon>
        <taxon>Bacteroidia</taxon>
        <taxon>Bacteroidales</taxon>
        <taxon>Tannerellaceae</taxon>
        <taxon>Tannerella</taxon>
    </lineage>
</organism>
<dbReference type="Gene3D" id="1.20.58.1690">
    <property type="match status" value="1"/>
</dbReference>
<dbReference type="Proteomes" id="UP000018837">
    <property type="component" value="Unassembled WGS sequence"/>
</dbReference>
<reference evidence="2 3" key="1">
    <citation type="submission" date="2013-11" db="EMBL/GenBank/DDBJ databases">
        <title>Single cell genomics of uncultured Tannerella BU063 (oral taxon 286).</title>
        <authorList>
            <person name="Beall C.J."/>
            <person name="Campbell A.G."/>
            <person name="Griffen A.L."/>
            <person name="Podar M."/>
            <person name="Leys E.J."/>
        </authorList>
    </citation>
    <scope>NUCLEOTIDE SEQUENCE [LARGE SCALE GENOMIC DNA]</scope>
    <source>
        <strain evidence="2">Cell 2</strain>
    </source>
</reference>
<evidence type="ECO:0000313" key="2">
    <source>
        <dbReference type="EMBL" id="ETK01594.1"/>
    </source>
</evidence>
<protein>
    <recommendedName>
        <fullName evidence="1">YARHG domain-containing protein</fullName>
    </recommendedName>
</protein>
<dbReference type="PATRIC" id="fig|1411148.3.peg.1363"/>
<sequence>MKTTKHLFYAGLIALLFGLMTLGAAPIEAQTGKHDLTRRTWSDGFTAYTVRRGTGGLLLFEGGSLYEGGYAFALKPEGGDFYRLQPAPGRSDIPILGEPGNIVRLRPYGPEMYLVVYDEKNLPFSVLAPIRDLRQRIEDDLSNYYLAGEYRTANGRTITFYPASITSKRRVQGLTDEGDEAVPYTFGEEYNTPMKVVILPDGSAYRVEKTDLGLTIHRVTQDEEGLWTGDGEEIIRNARRTRFLSELDDLPGDFPCTAMRALTIGQLSRLADVDLRIMRNEIYARRGLRFAGGGEMQRHFESKDWYHPEADDVSDRLTELDALNISMIRRAEEMMTNETCRH</sequence>
<dbReference type="EMBL" id="AYUF01000469">
    <property type="protein sequence ID" value="ETK01594.1"/>
    <property type="molecule type" value="Genomic_DNA"/>
</dbReference>
<dbReference type="AlphaFoldDB" id="W2C337"/>
<feature type="domain" description="YARHG" evidence="1">
    <location>
        <begin position="250"/>
        <end position="333"/>
    </location>
</feature>
<comment type="caution">
    <text evidence="2">The sequence shown here is derived from an EMBL/GenBank/DDBJ whole genome shotgun (WGS) entry which is preliminary data.</text>
</comment>
<gene>
    <name evidence="2" type="ORF">N425_08690</name>
</gene>
<name>W2C337_9BACT</name>
<dbReference type="InterPro" id="IPR038434">
    <property type="entry name" value="YARHG_sf"/>
</dbReference>
<accession>W2C337</accession>
<dbReference type="Pfam" id="PF13308">
    <property type="entry name" value="YARHG"/>
    <property type="match status" value="1"/>
</dbReference>
<evidence type="ECO:0000313" key="3">
    <source>
        <dbReference type="Proteomes" id="UP000018837"/>
    </source>
</evidence>
<proteinExistence type="predicted"/>
<dbReference type="SMART" id="SM01324">
    <property type="entry name" value="YARHG"/>
    <property type="match status" value="1"/>
</dbReference>